<dbReference type="InterPro" id="IPR002052">
    <property type="entry name" value="DNA_methylase_N6_adenine_CS"/>
</dbReference>
<comment type="function">
    <text evidence="1 8">Specifically methylates the guanine in position 966 of 16S rRNA in the assembled 30S particle.</text>
</comment>
<sequence length="212" mass="23166">MSRPRARKPSRRSPSPAPGQLRIIGGDWRGRKLQFAAVEGLRPTGDRLRETLFNWLQFRLVGARCLDLFAGSGALGLEALSRGAAAVDFVELNRQAAQTLSSQLQLLQCDQGRVHNCSAAQYLQGTPGSCDPDSYGPNSYDIVFIDPPFAGNLWAETLAVLALRLAAGALVYVETPRDSALAPPPHWQLQKEKRAGQVCMRLFQVTAPDRAQ</sequence>
<organism evidence="10 11">
    <name type="scientific">Microbulbifer aestuariivivens</name>
    <dbReference type="NCBI Taxonomy" id="1908308"/>
    <lineage>
        <taxon>Bacteria</taxon>
        <taxon>Pseudomonadati</taxon>
        <taxon>Pseudomonadota</taxon>
        <taxon>Gammaproteobacteria</taxon>
        <taxon>Cellvibrionales</taxon>
        <taxon>Microbulbiferaceae</taxon>
        <taxon>Microbulbifer</taxon>
    </lineage>
</organism>
<evidence type="ECO:0000313" key="10">
    <source>
        <dbReference type="EMBL" id="GAA5525880.1"/>
    </source>
</evidence>
<dbReference type="GO" id="GO:0032259">
    <property type="term" value="P:methylation"/>
    <property type="evidence" value="ECO:0007669"/>
    <property type="project" value="UniProtKB-KW"/>
</dbReference>
<dbReference type="Proteomes" id="UP001408594">
    <property type="component" value="Unassembled WGS sequence"/>
</dbReference>
<dbReference type="SUPFAM" id="SSF53335">
    <property type="entry name" value="S-adenosyl-L-methionine-dependent methyltransferases"/>
    <property type="match status" value="1"/>
</dbReference>
<name>A0ABP9WUS7_9GAMM</name>
<protein>
    <recommendedName>
        <fullName evidence="4 8">Ribosomal RNA small subunit methyltransferase D</fullName>
        <ecNumber evidence="3 8">2.1.1.171</ecNumber>
    </recommendedName>
</protein>
<evidence type="ECO:0000256" key="4">
    <source>
        <dbReference type="ARBA" id="ARBA00013682"/>
    </source>
</evidence>
<dbReference type="PIRSF" id="PIRSF004553">
    <property type="entry name" value="CHP00095"/>
    <property type="match status" value="1"/>
</dbReference>
<evidence type="ECO:0000256" key="7">
    <source>
        <dbReference type="ARBA" id="ARBA00048326"/>
    </source>
</evidence>
<comment type="similarity">
    <text evidence="2 8">Belongs to the methyltransferase superfamily. RsmD family.</text>
</comment>
<dbReference type="PROSITE" id="PS00092">
    <property type="entry name" value="N6_MTASE"/>
    <property type="match status" value="1"/>
</dbReference>
<dbReference type="CDD" id="cd02440">
    <property type="entry name" value="AdoMet_MTases"/>
    <property type="match status" value="1"/>
</dbReference>
<keyword evidence="8" id="KW-0949">S-adenosyl-L-methionine</keyword>
<evidence type="ECO:0000256" key="3">
    <source>
        <dbReference type="ARBA" id="ARBA00012141"/>
    </source>
</evidence>
<dbReference type="Pfam" id="PF03602">
    <property type="entry name" value="Cons_hypoth95"/>
    <property type="match status" value="1"/>
</dbReference>
<feature type="compositionally biased region" description="Basic residues" evidence="9">
    <location>
        <begin position="1"/>
        <end position="11"/>
    </location>
</feature>
<dbReference type="InterPro" id="IPR004398">
    <property type="entry name" value="RNA_MeTrfase_RsmD"/>
</dbReference>
<evidence type="ECO:0000256" key="8">
    <source>
        <dbReference type="PIRNR" id="PIRNR004553"/>
    </source>
</evidence>
<accession>A0ABP9WUS7</accession>
<dbReference type="GO" id="GO:0008168">
    <property type="term" value="F:methyltransferase activity"/>
    <property type="evidence" value="ECO:0007669"/>
    <property type="project" value="UniProtKB-KW"/>
</dbReference>
<dbReference type="EMBL" id="BAABRT010000021">
    <property type="protein sequence ID" value="GAA5525880.1"/>
    <property type="molecule type" value="Genomic_DNA"/>
</dbReference>
<evidence type="ECO:0000256" key="2">
    <source>
        <dbReference type="ARBA" id="ARBA00005269"/>
    </source>
</evidence>
<dbReference type="EC" id="2.1.1.171" evidence="3 8"/>
<evidence type="ECO:0000256" key="6">
    <source>
        <dbReference type="ARBA" id="ARBA00022679"/>
    </source>
</evidence>
<evidence type="ECO:0000256" key="9">
    <source>
        <dbReference type="SAM" id="MobiDB-lite"/>
    </source>
</evidence>
<evidence type="ECO:0000256" key="1">
    <source>
        <dbReference type="ARBA" id="ARBA00002649"/>
    </source>
</evidence>
<reference evidence="10 11" key="1">
    <citation type="submission" date="2024-02" db="EMBL/GenBank/DDBJ databases">
        <title>Microbulbifer aestuariivivens NBRC 112533.</title>
        <authorList>
            <person name="Ichikawa N."/>
            <person name="Katano-Makiyama Y."/>
            <person name="Hidaka K."/>
        </authorList>
    </citation>
    <scope>NUCLEOTIDE SEQUENCE [LARGE SCALE GENOMIC DNA]</scope>
    <source>
        <strain evidence="10 11">NBRC 112533</strain>
    </source>
</reference>
<dbReference type="PANTHER" id="PTHR43542:SF1">
    <property type="entry name" value="METHYLTRANSFERASE"/>
    <property type="match status" value="1"/>
</dbReference>
<evidence type="ECO:0000313" key="11">
    <source>
        <dbReference type="Proteomes" id="UP001408594"/>
    </source>
</evidence>
<evidence type="ECO:0000256" key="5">
    <source>
        <dbReference type="ARBA" id="ARBA00022603"/>
    </source>
</evidence>
<dbReference type="PANTHER" id="PTHR43542">
    <property type="entry name" value="METHYLTRANSFERASE"/>
    <property type="match status" value="1"/>
</dbReference>
<keyword evidence="6 8" id="KW-0808">Transferase</keyword>
<proteinExistence type="inferred from homology"/>
<keyword evidence="11" id="KW-1185">Reference proteome</keyword>
<comment type="caution">
    <text evidence="10">The sequence shown here is derived from an EMBL/GenBank/DDBJ whole genome shotgun (WGS) entry which is preliminary data.</text>
</comment>
<gene>
    <name evidence="10" type="primary">rsmD</name>
    <name evidence="10" type="ORF">Maes01_02453</name>
</gene>
<dbReference type="Gene3D" id="3.40.50.150">
    <property type="entry name" value="Vaccinia Virus protein VP39"/>
    <property type="match status" value="1"/>
</dbReference>
<dbReference type="NCBIfam" id="TIGR00095">
    <property type="entry name" value="16S rRNA (guanine(966)-N(2))-methyltransferase RsmD"/>
    <property type="match status" value="1"/>
</dbReference>
<dbReference type="InterPro" id="IPR029063">
    <property type="entry name" value="SAM-dependent_MTases_sf"/>
</dbReference>
<keyword evidence="8" id="KW-0698">rRNA processing</keyword>
<dbReference type="RefSeq" id="WP_345551912.1">
    <property type="nucleotide sequence ID" value="NZ_BAABRT010000021.1"/>
</dbReference>
<keyword evidence="5 8" id="KW-0489">Methyltransferase</keyword>
<feature type="region of interest" description="Disordered" evidence="9">
    <location>
        <begin position="1"/>
        <end position="21"/>
    </location>
</feature>
<comment type="catalytic activity">
    <reaction evidence="7 8">
        <text>guanosine(966) in 16S rRNA + S-adenosyl-L-methionine = N(2)-methylguanosine(966) in 16S rRNA + S-adenosyl-L-homocysteine + H(+)</text>
        <dbReference type="Rhea" id="RHEA:23548"/>
        <dbReference type="Rhea" id="RHEA-COMP:10211"/>
        <dbReference type="Rhea" id="RHEA-COMP:10212"/>
        <dbReference type="ChEBI" id="CHEBI:15378"/>
        <dbReference type="ChEBI" id="CHEBI:57856"/>
        <dbReference type="ChEBI" id="CHEBI:59789"/>
        <dbReference type="ChEBI" id="CHEBI:74269"/>
        <dbReference type="ChEBI" id="CHEBI:74481"/>
        <dbReference type="EC" id="2.1.1.171"/>
    </reaction>
</comment>